<feature type="compositionally biased region" description="Low complexity" evidence="1">
    <location>
        <begin position="601"/>
        <end position="615"/>
    </location>
</feature>
<name>A7EMA2_SCLS1</name>
<dbReference type="EMBL" id="CH476628">
    <property type="protein sequence ID" value="EDO03968.1"/>
    <property type="molecule type" value="Genomic_DNA"/>
</dbReference>
<dbReference type="GO" id="GO:0031982">
    <property type="term" value="C:vesicle"/>
    <property type="evidence" value="ECO:0000318"/>
    <property type="project" value="GO_Central"/>
</dbReference>
<feature type="compositionally biased region" description="Basic and acidic residues" evidence="1">
    <location>
        <begin position="91"/>
        <end position="106"/>
    </location>
</feature>
<dbReference type="STRING" id="665079.A7EMA2"/>
<dbReference type="SUPFAM" id="SSF46565">
    <property type="entry name" value="Chaperone J-domain"/>
    <property type="match status" value="1"/>
</dbReference>
<dbReference type="Gene3D" id="1.10.8.10">
    <property type="entry name" value="DNA helicase RuvA subunit, C-terminal domain"/>
    <property type="match status" value="1"/>
</dbReference>
<feature type="compositionally biased region" description="Polar residues" evidence="1">
    <location>
        <begin position="37"/>
        <end position="54"/>
    </location>
</feature>
<dbReference type="SUPFAM" id="SSF48452">
    <property type="entry name" value="TPR-like"/>
    <property type="match status" value="1"/>
</dbReference>
<feature type="compositionally biased region" description="Low complexity" evidence="1">
    <location>
        <begin position="799"/>
        <end position="810"/>
    </location>
</feature>
<dbReference type="OMA" id="GMHELVM"/>
<feature type="region of interest" description="Disordered" evidence="1">
    <location>
        <begin position="1"/>
        <end position="71"/>
    </location>
</feature>
<dbReference type="Proteomes" id="UP000001312">
    <property type="component" value="Unassembled WGS sequence"/>
</dbReference>
<keyword evidence="4" id="KW-1185">Reference proteome</keyword>
<dbReference type="GO" id="GO:0005737">
    <property type="term" value="C:cytoplasm"/>
    <property type="evidence" value="ECO:0000318"/>
    <property type="project" value="GO_Central"/>
</dbReference>
<dbReference type="GO" id="GO:0072318">
    <property type="term" value="P:clathrin coat disassembly"/>
    <property type="evidence" value="ECO:0000318"/>
    <property type="project" value="GO_Central"/>
</dbReference>
<feature type="compositionally biased region" description="Pro residues" evidence="1">
    <location>
        <begin position="616"/>
        <end position="630"/>
    </location>
</feature>
<dbReference type="AlphaFoldDB" id="A7EMA2"/>
<evidence type="ECO:0000313" key="4">
    <source>
        <dbReference type="Proteomes" id="UP000001312"/>
    </source>
</evidence>
<dbReference type="SUPFAM" id="SSF46934">
    <property type="entry name" value="UBA-like"/>
    <property type="match status" value="1"/>
</dbReference>
<dbReference type="FunFam" id="1.25.40.10:FF:000354">
    <property type="entry name" value="UBA domain-containing protein 7"/>
    <property type="match status" value="1"/>
</dbReference>
<sequence length="963" mass="104493">MDDLNGLDWSAASNTKPNKVSPGTGNYYPALRPTPSPANSGQNTPLPAQGSGAQKSFAPPKSKAPDSFANLVAFGSSKTNTLTLQQQQAKLQEEKRRKEEEQRRQYDAQFGNTQFWDGLGDSGKGVAGLSPVPSPIPVMTSQPSKSPFAQAISPPPAGNVTGDSGDDDLFAAFNKDTKVDASSHYPPPSTSSSRAHTPGFSITSISDLSKPQAWNQPISGVGAFDDDDDDPFGLRQMKPPNSAPVPTSNTSDDDDFLGDLGKPVEEVKRPAPAIPELRAESSSDDEESNDPWDKAVAELLDMGFTAEQSRRALTESGSGLDIQAAVGWILNDAHAQAKAKTQSREPNHRNGSASHGERRNVSTDGRKANPAWMREEGRSQSQQPRREDNRSPNNENDFSKTAAAVGSNIFKTANSFWKTSQKKIEKAVAEFQADADPSQPKWMREAAEREAISEQRARRVKAEAAKDTPDVTDEALALEIGSRPPPRKMKASDSGASRDKSPIASRFPPERPTSNPRWQQSQPERPGSNPWQQAQSQSRPTPPPAAHSVRVNRQAVEEESAQAYVSSARRKKTTPQPQPTRESEPDLLFGSSSATKPASNPVASKPSPKTTTSPKPTTPVPSKPKAPPRTIPVISPIALKSSTQHRLEGKAHFDRGDYSAAHTSYTSSLSPLPQNHPIIILLLAERSISSVKTGHPREAIADSDRAIEIIGSSRGQDEIIDLSTGAADDRKSMKEYWGKALTSKAEALEALEKWKDASDVWKLCIEGGVGGATAIQGRQRCDKALAPRPASRPVQKTRSTPSAAASLAPTPDSDAVLRLRAANQAAEKADDEKLALVDKVEARVNKWREGKRDNLRALISSMENVLWEGSGWKKVGLHELVINSKVKINYMKAIGKCHPDKLPQDASQEVRMIAAMVFATLNESWDSFKAQNVDRNLKLSDLMKRLKNIQRKNGDWIPGFGGH</sequence>
<protein>
    <recommendedName>
        <fullName evidence="2">UBA domain-containing protein</fullName>
    </recommendedName>
</protein>
<evidence type="ECO:0000256" key="1">
    <source>
        <dbReference type="SAM" id="MobiDB-lite"/>
    </source>
</evidence>
<organism evidence="3 4">
    <name type="scientific">Sclerotinia sclerotiorum (strain ATCC 18683 / 1980 / Ss-1)</name>
    <name type="common">White mold</name>
    <name type="synonym">Whetzelinia sclerotiorum</name>
    <dbReference type="NCBI Taxonomy" id="665079"/>
    <lineage>
        <taxon>Eukaryota</taxon>
        <taxon>Fungi</taxon>
        <taxon>Dikarya</taxon>
        <taxon>Ascomycota</taxon>
        <taxon>Pezizomycotina</taxon>
        <taxon>Leotiomycetes</taxon>
        <taxon>Helotiales</taxon>
        <taxon>Sclerotiniaceae</taxon>
        <taxon>Sclerotinia</taxon>
    </lineage>
</organism>
<feature type="region of interest" description="Disordered" evidence="1">
    <location>
        <begin position="83"/>
        <end position="296"/>
    </location>
</feature>
<dbReference type="GO" id="GO:0030276">
    <property type="term" value="F:clathrin binding"/>
    <property type="evidence" value="ECO:0000318"/>
    <property type="project" value="GO_Central"/>
</dbReference>
<dbReference type="PANTHER" id="PTHR23172:SF19">
    <property type="entry name" value="J DOMAIN-CONTAINING PROTEIN"/>
    <property type="match status" value="1"/>
</dbReference>
<feature type="region of interest" description="Disordered" evidence="1">
    <location>
        <begin position="430"/>
        <end position="645"/>
    </location>
</feature>
<feature type="compositionally biased region" description="Basic and acidic residues" evidence="1">
    <location>
        <begin position="442"/>
        <end position="469"/>
    </location>
</feature>
<feature type="region of interest" description="Disordered" evidence="1">
    <location>
        <begin position="785"/>
        <end position="810"/>
    </location>
</feature>
<feature type="compositionally biased region" description="Polar residues" evidence="1">
    <location>
        <begin position="512"/>
        <end position="539"/>
    </location>
</feature>
<evidence type="ECO:0000313" key="3">
    <source>
        <dbReference type="EMBL" id="EDO03968.1"/>
    </source>
</evidence>
<dbReference type="InParanoid" id="A7EMA2"/>
<dbReference type="Gene3D" id="1.10.287.110">
    <property type="entry name" value="DnaJ domain"/>
    <property type="match status" value="1"/>
</dbReference>
<dbReference type="PANTHER" id="PTHR23172">
    <property type="entry name" value="AUXILIN/CYCLIN G-ASSOCIATED KINASE-RELATED"/>
    <property type="match status" value="1"/>
</dbReference>
<dbReference type="InterPro" id="IPR009060">
    <property type="entry name" value="UBA-like_sf"/>
</dbReference>
<gene>
    <name evidence="3" type="ORF">SS1G_06449</name>
</gene>
<feature type="compositionally biased region" description="Polar residues" evidence="1">
    <location>
        <begin position="11"/>
        <end position="24"/>
    </location>
</feature>
<dbReference type="FunFam" id="1.10.287.110:FF:000002">
    <property type="entry name" value="putative tyrosine-protein phosphatase auxilin isoform X2"/>
    <property type="match status" value="1"/>
</dbReference>
<dbReference type="Gene3D" id="1.25.40.10">
    <property type="entry name" value="Tetratricopeptide repeat domain"/>
    <property type="match status" value="1"/>
</dbReference>
<feature type="compositionally biased region" description="Polar residues" evidence="1">
    <location>
        <begin position="200"/>
        <end position="218"/>
    </location>
</feature>
<feature type="compositionally biased region" description="Basic and acidic residues" evidence="1">
    <location>
        <begin position="355"/>
        <end position="390"/>
    </location>
</feature>
<dbReference type="KEGG" id="ssl:SS1G_06449"/>
<dbReference type="Pfam" id="PF22562">
    <property type="entry name" value="UBA_7"/>
    <property type="match status" value="1"/>
</dbReference>
<dbReference type="GeneID" id="5488670"/>
<dbReference type="InterPro" id="IPR015940">
    <property type="entry name" value="UBA"/>
</dbReference>
<dbReference type="InterPro" id="IPR011990">
    <property type="entry name" value="TPR-like_helical_dom_sf"/>
</dbReference>
<proteinExistence type="predicted"/>
<accession>A7EMA2</accession>
<feature type="region of interest" description="Disordered" evidence="1">
    <location>
        <begin position="334"/>
        <end position="405"/>
    </location>
</feature>
<dbReference type="PROSITE" id="PS50030">
    <property type="entry name" value="UBA"/>
    <property type="match status" value="1"/>
</dbReference>
<dbReference type="InterPro" id="IPR036869">
    <property type="entry name" value="J_dom_sf"/>
</dbReference>
<evidence type="ECO:0000259" key="2">
    <source>
        <dbReference type="PROSITE" id="PS50030"/>
    </source>
</evidence>
<reference evidence="4" key="1">
    <citation type="journal article" date="2011" name="PLoS Genet.">
        <title>Genomic analysis of the necrotrophic fungal pathogens Sclerotinia sclerotiorum and Botrytis cinerea.</title>
        <authorList>
            <person name="Amselem J."/>
            <person name="Cuomo C.A."/>
            <person name="van Kan J.A."/>
            <person name="Viaud M."/>
            <person name="Benito E.P."/>
            <person name="Couloux A."/>
            <person name="Coutinho P.M."/>
            <person name="de Vries R.P."/>
            <person name="Dyer P.S."/>
            <person name="Fillinger S."/>
            <person name="Fournier E."/>
            <person name="Gout L."/>
            <person name="Hahn M."/>
            <person name="Kohn L."/>
            <person name="Lapalu N."/>
            <person name="Plummer K.M."/>
            <person name="Pradier J.M."/>
            <person name="Quevillon E."/>
            <person name="Sharon A."/>
            <person name="Simon A."/>
            <person name="ten Have A."/>
            <person name="Tudzynski B."/>
            <person name="Tudzynski P."/>
            <person name="Wincker P."/>
            <person name="Andrew M."/>
            <person name="Anthouard V."/>
            <person name="Beever R.E."/>
            <person name="Beffa R."/>
            <person name="Benoit I."/>
            <person name="Bouzid O."/>
            <person name="Brault B."/>
            <person name="Chen Z."/>
            <person name="Choquer M."/>
            <person name="Collemare J."/>
            <person name="Cotton P."/>
            <person name="Danchin E.G."/>
            <person name="Da Silva C."/>
            <person name="Gautier A."/>
            <person name="Giraud C."/>
            <person name="Giraud T."/>
            <person name="Gonzalez C."/>
            <person name="Grossetete S."/>
            <person name="Guldener U."/>
            <person name="Henrissat B."/>
            <person name="Howlett B.J."/>
            <person name="Kodira C."/>
            <person name="Kretschmer M."/>
            <person name="Lappartient A."/>
            <person name="Leroch M."/>
            <person name="Levis C."/>
            <person name="Mauceli E."/>
            <person name="Neuveglise C."/>
            <person name="Oeser B."/>
            <person name="Pearson M."/>
            <person name="Poulain J."/>
            <person name="Poussereau N."/>
            <person name="Quesneville H."/>
            <person name="Rascle C."/>
            <person name="Schumacher J."/>
            <person name="Segurens B."/>
            <person name="Sexton A."/>
            <person name="Silva E."/>
            <person name="Sirven C."/>
            <person name="Soanes D.M."/>
            <person name="Talbot N.J."/>
            <person name="Templeton M."/>
            <person name="Yandava C."/>
            <person name="Yarden O."/>
            <person name="Zeng Q."/>
            <person name="Rollins J.A."/>
            <person name="Lebrun M.H."/>
            <person name="Dickman M."/>
        </authorList>
    </citation>
    <scope>NUCLEOTIDE SEQUENCE [LARGE SCALE GENOMIC DNA]</scope>
    <source>
        <strain evidence="4">ATCC 18683 / 1980 / Ss-1</strain>
    </source>
</reference>
<dbReference type="GO" id="GO:0072583">
    <property type="term" value="P:clathrin-dependent endocytosis"/>
    <property type="evidence" value="ECO:0000318"/>
    <property type="project" value="GO_Central"/>
</dbReference>
<feature type="domain" description="UBA" evidence="2">
    <location>
        <begin position="283"/>
        <end position="332"/>
    </location>
</feature>
<dbReference type="RefSeq" id="XP_001592210.1">
    <property type="nucleotide sequence ID" value="XM_001592160.1"/>
</dbReference>